<evidence type="ECO:0000313" key="8">
    <source>
        <dbReference type="Proteomes" id="UP000006281"/>
    </source>
</evidence>
<proteinExistence type="predicted"/>
<dbReference type="AlphaFoldDB" id="K0K7Y8"/>
<dbReference type="eggNOG" id="COG2197">
    <property type="taxonomic scope" value="Bacteria"/>
</dbReference>
<dbReference type="Proteomes" id="UP000006281">
    <property type="component" value="Chromosome"/>
</dbReference>
<dbReference type="CDD" id="cd06170">
    <property type="entry name" value="LuxR_C_like"/>
    <property type="match status" value="1"/>
</dbReference>
<dbReference type="SMART" id="SM00421">
    <property type="entry name" value="HTH_LUXR"/>
    <property type="match status" value="1"/>
</dbReference>
<dbReference type="PRINTS" id="PR00038">
    <property type="entry name" value="HTHLUXR"/>
</dbReference>
<dbReference type="PATRIC" id="fig|1179773.3.peg.5562"/>
<dbReference type="GO" id="GO:0000160">
    <property type="term" value="P:phosphorelay signal transduction system"/>
    <property type="evidence" value="ECO:0007669"/>
    <property type="project" value="InterPro"/>
</dbReference>
<dbReference type="SUPFAM" id="SSF52172">
    <property type="entry name" value="CheY-like"/>
    <property type="match status" value="1"/>
</dbReference>
<dbReference type="InterPro" id="IPR001789">
    <property type="entry name" value="Sig_transdc_resp-reg_receiver"/>
</dbReference>
<organism evidence="7 8">
    <name type="scientific">Saccharothrix espanaensis (strain ATCC 51144 / DSM 44229 / JCM 9112 / NBRC 15066 / NRRL 15764)</name>
    <dbReference type="NCBI Taxonomy" id="1179773"/>
    <lineage>
        <taxon>Bacteria</taxon>
        <taxon>Bacillati</taxon>
        <taxon>Actinomycetota</taxon>
        <taxon>Actinomycetes</taxon>
        <taxon>Pseudonocardiales</taxon>
        <taxon>Pseudonocardiaceae</taxon>
        <taxon>Saccharothrix</taxon>
    </lineage>
</organism>
<dbReference type="EMBL" id="HE804045">
    <property type="protein sequence ID" value="CCH32778.1"/>
    <property type="molecule type" value="Genomic_DNA"/>
</dbReference>
<protein>
    <submittedName>
        <fullName evidence="7">Putative two component response regulator-like protein</fullName>
    </submittedName>
</protein>
<dbReference type="Gene3D" id="1.10.10.10">
    <property type="entry name" value="Winged helix-like DNA-binding domain superfamily/Winged helix DNA-binding domain"/>
    <property type="match status" value="1"/>
</dbReference>
<evidence type="ECO:0000259" key="5">
    <source>
        <dbReference type="PROSITE" id="PS50043"/>
    </source>
</evidence>
<dbReference type="KEGG" id="sesp:BN6_55190"/>
<evidence type="ECO:0000256" key="3">
    <source>
        <dbReference type="ARBA" id="ARBA00023163"/>
    </source>
</evidence>
<evidence type="ECO:0000259" key="6">
    <source>
        <dbReference type="PROSITE" id="PS50110"/>
    </source>
</evidence>
<dbReference type="PROSITE" id="PS50110">
    <property type="entry name" value="RESPONSE_REGULATORY"/>
    <property type="match status" value="1"/>
</dbReference>
<dbReference type="Gene3D" id="3.40.50.2300">
    <property type="match status" value="1"/>
</dbReference>
<dbReference type="SUPFAM" id="SSF46894">
    <property type="entry name" value="C-terminal effector domain of the bipartite response regulators"/>
    <property type="match status" value="1"/>
</dbReference>
<dbReference type="InterPro" id="IPR011006">
    <property type="entry name" value="CheY-like_superfamily"/>
</dbReference>
<keyword evidence="1" id="KW-0805">Transcription regulation</keyword>
<evidence type="ECO:0000256" key="2">
    <source>
        <dbReference type="ARBA" id="ARBA00023125"/>
    </source>
</evidence>
<dbReference type="PANTHER" id="PTHR44688:SF16">
    <property type="entry name" value="DNA-BINDING TRANSCRIPTIONAL ACTIVATOR DEVR_DOSR"/>
    <property type="match status" value="1"/>
</dbReference>
<gene>
    <name evidence="7" type="ordered locus">BN6_55190</name>
</gene>
<dbReference type="PROSITE" id="PS50043">
    <property type="entry name" value="HTH_LUXR_2"/>
    <property type="match status" value="1"/>
</dbReference>
<feature type="domain" description="Response regulatory" evidence="6">
    <location>
        <begin position="2"/>
        <end position="118"/>
    </location>
</feature>
<accession>K0K7Y8</accession>
<dbReference type="GO" id="GO:0003677">
    <property type="term" value="F:DNA binding"/>
    <property type="evidence" value="ECO:0007669"/>
    <property type="project" value="UniProtKB-KW"/>
</dbReference>
<dbReference type="PANTHER" id="PTHR44688">
    <property type="entry name" value="DNA-BINDING TRANSCRIPTIONAL ACTIVATOR DEVR_DOSR"/>
    <property type="match status" value="1"/>
</dbReference>
<dbReference type="STRING" id="1179773.BN6_55190"/>
<keyword evidence="2" id="KW-0238">DNA-binding</keyword>
<evidence type="ECO:0000313" key="7">
    <source>
        <dbReference type="EMBL" id="CCH32778.1"/>
    </source>
</evidence>
<name>K0K7Y8_SACES</name>
<dbReference type="InterPro" id="IPR036388">
    <property type="entry name" value="WH-like_DNA-bd_sf"/>
</dbReference>
<keyword evidence="3" id="KW-0804">Transcription</keyword>
<evidence type="ECO:0000256" key="4">
    <source>
        <dbReference type="PROSITE-ProRule" id="PRU00169"/>
    </source>
</evidence>
<keyword evidence="8" id="KW-1185">Reference proteome</keyword>
<dbReference type="GO" id="GO:0006355">
    <property type="term" value="P:regulation of DNA-templated transcription"/>
    <property type="evidence" value="ECO:0007669"/>
    <property type="project" value="InterPro"/>
</dbReference>
<comment type="caution">
    <text evidence="4">Lacks conserved residue(s) required for the propagation of feature annotation.</text>
</comment>
<reference evidence="7 8" key="1">
    <citation type="journal article" date="2012" name="BMC Genomics">
        <title>Complete genome sequence of Saccharothrix espanaensis DSM 44229T and comparison to the other completely sequenced Pseudonocardiaceae.</title>
        <authorList>
            <person name="Strobel T."/>
            <person name="Al-Dilaimi A."/>
            <person name="Blom J."/>
            <person name="Gessner A."/>
            <person name="Kalinowski J."/>
            <person name="Luzhetska M."/>
            <person name="Puhler A."/>
            <person name="Szczepanowski R."/>
            <person name="Bechthold A."/>
            <person name="Ruckert C."/>
        </authorList>
    </citation>
    <scope>NUCLEOTIDE SEQUENCE [LARGE SCALE GENOMIC DNA]</scope>
    <source>
        <strain evidence="8">ATCC 51144 / DSM 44229 / JCM 9112 / NBRC 15066 / NRRL 15764</strain>
    </source>
</reference>
<sequence length="216" mass="24096">MDVAVLESLEVLRCGLETMLRRLEWISTLECHRNVEELFGALRARGGGWAADVVIVSCCAPDEIADDLRLTFPTSRILELVTRADPEHLAMAARTHADGYLMVHDITEATLDSTLRALIRGEMPMPAPVANYLLDRARSGDVPRSRHQPYFSPRERDVIALLLEGLSNRQIADKVGISLHSAKRHVSSVLNKVNSPSRAHFVAQMLRDDTVPAQRR</sequence>
<evidence type="ECO:0000256" key="1">
    <source>
        <dbReference type="ARBA" id="ARBA00023015"/>
    </source>
</evidence>
<dbReference type="Pfam" id="PF00196">
    <property type="entry name" value="GerE"/>
    <property type="match status" value="1"/>
</dbReference>
<dbReference type="HOGENOM" id="CLU_000445_90_10_11"/>
<feature type="domain" description="HTH luxR-type" evidence="5">
    <location>
        <begin position="144"/>
        <end position="209"/>
    </location>
</feature>
<dbReference type="InterPro" id="IPR016032">
    <property type="entry name" value="Sig_transdc_resp-reg_C-effctor"/>
</dbReference>
<dbReference type="InterPro" id="IPR000792">
    <property type="entry name" value="Tscrpt_reg_LuxR_C"/>
</dbReference>